<evidence type="ECO:0000256" key="2">
    <source>
        <dbReference type="SAM" id="SignalP"/>
    </source>
</evidence>
<feature type="compositionally biased region" description="Low complexity" evidence="1">
    <location>
        <begin position="327"/>
        <end position="336"/>
    </location>
</feature>
<organism evidence="4 5">
    <name type="scientific">Prosthecomicrobium pneumaticum</name>
    <dbReference type="NCBI Taxonomy" id="81895"/>
    <lineage>
        <taxon>Bacteria</taxon>
        <taxon>Pseudomonadati</taxon>
        <taxon>Pseudomonadota</taxon>
        <taxon>Alphaproteobacteria</taxon>
        <taxon>Hyphomicrobiales</taxon>
        <taxon>Kaistiaceae</taxon>
        <taxon>Prosthecomicrobium</taxon>
    </lineage>
</organism>
<keyword evidence="2" id="KW-0732">Signal</keyword>
<sequence length="348" mass="36926">MRGRAAALALLLLASTAGAQEFRPLPLSARPIETFSIGSSATRFGEFEFLGGLVVTARDRDFGGLSGLDFTGDGRLLFVSDLGFWVEARPVRENGRLADLVEGTIAPMLDRTGRPLESKRNADAEGLRIVDGTAYVTFERHHAIAAYSARDPAGSRPRRLGIPKTLGRLKSNSGLESIAAAPADGPLAGALVVIAENSLDADGNHKGAVLSGPRAGAFRVRKTDGYSITDAAYLPNGDLLILERKVPTAISVAMRIRRLPGAIRPGALLDGPVVLEGTMRDEIDNMEGLAVSRMEDGRTRITLVSDDNRSLFQRTLLLEFAWQGAPPLAAPEAGGPPHAPPPRSKPTG</sequence>
<proteinExistence type="predicted"/>
<dbReference type="PIRSF" id="PIRSF031900">
    <property type="entry name" value="UCP031900"/>
    <property type="match status" value="1"/>
</dbReference>
<protein>
    <recommendedName>
        <fullName evidence="3">Phytase-like domain-containing protein</fullName>
    </recommendedName>
</protein>
<name>A0A7W9FKB0_9HYPH</name>
<dbReference type="AlphaFoldDB" id="A0A7W9FKB0"/>
<dbReference type="EMBL" id="JACHOO010000003">
    <property type="protein sequence ID" value="MBB5752456.1"/>
    <property type="molecule type" value="Genomic_DNA"/>
</dbReference>
<feature type="signal peptide" evidence="2">
    <location>
        <begin position="1"/>
        <end position="19"/>
    </location>
</feature>
<keyword evidence="5" id="KW-1185">Reference proteome</keyword>
<dbReference type="InterPro" id="IPR027372">
    <property type="entry name" value="Phytase-like_dom"/>
</dbReference>
<evidence type="ECO:0000256" key="1">
    <source>
        <dbReference type="SAM" id="MobiDB-lite"/>
    </source>
</evidence>
<feature type="chain" id="PRO_5030877941" description="Phytase-like domain-containing protein" evidence="2">
    <location>
        <begin position="20"/>
        <end position="348"/>
    </location>
</feature>
<dbReference type="Pfam" id="PF13449">
    <property type="entry name" value="Phytase-like"/>
    <property type="match status" value="1"/>
</dbReference>
<dbReference type="RefSeq" id="WP_183854267.1">
    <property type="nucleotide sequence ID" value="NZ_JACHOO010000003.1"/>
</dbReference>
<reference evidence="4 5" key="1">
    <citation type="submission" date="2020-08" db="EMBL/GenBank/DDBJ databases">
        <title>Genomic Encyclopedia of Type Strains, Phase IV (KMG-IV): sequencing the most valuable type-strain genomes for metagenomic binning, comparative biology and taxonomic classification.</title>
        <authorList>
            <person name="Goeker M."/>
        </authorList>
    </citation>
    <scope>NUCLEOTIDE SEQUENCE [LARGE SCALE GENOMIC DNA]</scope>
    <source>
        <strain evidence="4 5">DSM 16268</strain>
    </source>
</reference>
<feature type="compositionally biased region" description="Pro residues" evidence="1">
    <location>
        <begin position="337"/>
        <end position="348"/>
    </location>
</feature>
<feature type="domain" description="Phytase-like" evidence="3">
    <location>
        <begin position="61"/>
        <end position="308"/>
    </location>
</feature>
<dbReference type="Proteomes" id="UP000523821">
    <property type="component" value="Unassembled WGS sequence"/>
</dbReference>
<evidence type="ECO:0000313" key="5">
    <source>
        <dbReference type="Proteomes" id="UP000523821"/>
    </source>
</evidence>
<comment type="caution">
    <text evidence="4">The sequence shown here is derived from an EMBL/GenBank/DDBJ whole genome shotgun (WGS) entry which is preliminary data.</text>
</comment>
<evidence type="ECO:0000259" key="3">
    <source>
        <dbReference type="Pfam" id="PF13449"/>
    </source>
</evidence>
<feature type="region of interest" description="Disordered" evidence="1">
    <location>
        <begin position="327"/>
        <end position="348"/>
    </location>
</feature>
<evidence type="ECO:0000313" key="4">
    <source>
        <dbReference type="EMBL" id="MBB5752456.1"/>
    </source>
</evidence>
<gene>
    <name evidence="4" type="ORF">GGQ63_001510</name>
</gene>
<dbReference type="InterPro" id="IPR014567">
    <property type="entry name" value="UCP031900"/>
</dbReference>
<accession>A0A7W9FKB0</accession>